<dbReference type="EMBL" id="BAQB01000102">
    <property type="protein sequence ID" value="GBR49571.1"/>
    <property type="molecule type" value="Genomic_DNA"/>
</dbReference>
<keyword evidence="2" id="KW-1185">Reference proteome</keyword>
<name>A0ABQ0QLT6_9PROT</name>
<evidence type="ECO:0000313" key="2">
    <source>
        <dbReference type="Proteomes" id="UP001062443"/>
    </source>
</evidence>
<reference evidence="1" key="1">
    <citation type="submission" date="2013-04" db="EMBL/GenBank/DDBJ databases">
        <title>The genome sequencing project of 58 acetic acid bacteria.</title>
        <authorList>
            <person name="Okamoto-Kainuma A."/>
            <person name="Ishikawa M."/>
            <person name="Umino S."/>
            <person name="Koizumi Y."/>
            <person name="Shiwa Y."/>
            <person name="Yoshikawa H."/>
            <person name="Matsutani M."/>
            <person name="Matsushita K."/>
        </authorList>
    </citation>
    <scope>NUCLEOTIDE SEQUENCE</scope>
    <source>
        <strain evidence="1">NBRC 106556</strain>
    </source>
</reference>
<organism evidence="1 2">
    <name type="scientific">Neokomagataea tanensis NBRC 106556</name>
    <dbReference type="NCBI Taxonomy" id="1223519"/>
    <lineage>
        <taxon>Bacteria</taxon>
        <taxon>Pseudomonadati</taxon>
        <taxon>Pseudomonadota</taxon>
        <taxon>Alphaproteobacteria</taxon>
        <taxon>Acetobacterales</taxon>
        <taxon>Acetobacteraceae</taxon>
        <taxon>Neokomagataea</taxon>
    </lineage>
</organism>
<dbReference type="Proteomes" id="UP001062443">
    <property type="component" value="Unassembled WGS sequence"/>
</dbReference>
<sequence length="301" mass="34927">MFIKDYNIDNSISLEECVKNIRENVDPEDFGSICDASIYLRMLANNRTFLYEKLSAELFLLSKGESVDLRTPQSIQVYDEDTFYIRANIWPKINRGQTVSGHEKNLFSYEMAHDHNFHFMTVGYFGPGYETDIYNYDYNKCLGFHGESIDLTYIGREKLVPGRVFVYEGSKDVHIQREPSSLSISLNILFNPKEGKQKQQYRFDVKNKIISGSLNDEISCRLFIMDVLKEIGNEKTCELLLDVARNTNCGRTHVYALRAASTFMLNENTNKHFRKEFSRFFEDRDPVHAGRGSLDESGRLY</sequence>
<evidence type="ECO:0000313" key="1">
    <source>
        <dbReference type="EMBL" id="GBR49571.1"/>
    </source>
</evidence>
<protein>
    <submittedName>
        <fullName evidence="1">Transposase</fullName>
    </submittedName>
</protein>
<gene>
    <name evidence="1" type="ORF">AA106556_2092</name>
</gene>
<dbReference type="RefSeq" id="WP_068173581.1">
    <property type="nucleotide sequence ID" value="NZ_BAQB01000102.1"/>
</dbReference>
<proteinExistence type="predicted"/>
<comment type="caution">
    <text evidence="1">The sequence shown here is derived from an EMBL/GenBank/DDBJ whole genome shotgun (WGS) entry which is preliminary data.</text>
</comment>
<accession>A0ABQ0QLT6</accession>